<feature type="region of interest" description="Disordered" evidence="1">
    <location>
        <begin position="46"/>
        <end position="67"/>
    </location>
</feature>
<gene>
    <name evidence="2" type="ORF">Vretifemale_11675</name>
</gene>
<organism evidence="2 3">
    <name type="scientific">Volvox reticuliferus</name>
    <dbReference type="NCBI Taxonomy" id="1737510"/>
    <lineage>
        <taxon>Eukaryota</taxon>
        <taxon>Viridiplantae</taxon>
        <taxon>Chlorophyta</taxon>
        <taxon>core chlorophytes</taxon>
        <taxon>Chlorophyceae</taxon>
        <taxon>CS clade</taxon>
        <taxon>Chlamydomonadales</taxon>
        <taxon>Volvocaceae</taxon>
        <taxon>Volvox</taxon>
    </lineage>
</organism>
<reference evidence="2" key="1">
    <citation type="journal article" date="2021" name="Proc. Natl. Acad. Sci. U.S.A.">
        <title>Three genomes in the algal genus Volvox reveal the fate of a haploid sex-determining region after a transition to homothallism.</title>
        <authorList>
            <person name="Yamamoto K."/>
            <person name="Hamaji T."/>
            <person name="Kawai-Toyooka H."/>
            <person name="Matsuzaki R."/>
            <person name="Takahashi F."/>
            <person name="Nishimura Y."/>
            <person name="Kawachi M."/>
            <person name="Noguchi H."/>
            <person name="Minakuchi Y."/>
            <person name="Umen J.G."/>
            <person name="Toyoda A."/>
            <person name="Nozaki H."/>
        </authorList>
    </citation>
    <scope>NUCLEOTIDE SEQUENCE</scope>
    <source>
        <strain evidence="2">NIES-3786</strain>
    </source>
</reference>
<sequence length="111" mass="11420">MSSTAEVCLIRSEDWPQGLPTCREAQNSTSGSSFSPSVLSLVVPKMTTSGSGRSGAGGEPGEAASVSRVGCSRGSCCRCGMTDAACLGSLILPCPCFPTPRTWHDSDAAFR</sequence>
<name>A0A8J4CQA1_9CHLO</name>
<accession>A0A8J4CQA1</accession>
<proteinExistence type="predicted"/>
<dbReference type="EMBL" id="BNCP01000025">
    <property type="protein sequence ID" value="GIL83003.1"/>
    <property type="molecule type" value="Genomic_DNA"/>
</dbReference>
<keyword evidence="3" id="KW-1185">Reference proteome</keyword>
<evidence type="ECO:0000256" key="1">
    <source>
        <dbReference type="SAM" id="MobiDB-lite"/>
    </source>
</evidence>
<dbReference type="Proteomes" id="UP000747110">
    <property type="component" value="Unassembled WGS sequence"/>
</dbReference>
<evidence type="ECO:0000313" key="3">
    <source>
        <dbReference type="Proteomes" id="UP000747110"/>
    </source>
</evidence>
<protein>
    <submittedName>
        <fullName evidence="2">Uncharacterized protein</fullName>
    </submittedName>
</protein>
<dbReference type="AlphaFoldDB" id="A0A8J4CQA1"/>
<comment type="caution">
    <text evidence="2">The sequence shown here is derived from an EMBL/GenBank/DDBJ whole genome shotgun (WGS) entry which is preliminary data.</text>
</comment>
<evidence type="ECO:0000313" key="2">
    <source>
        <dbReference type="EMBL" id="GIL83003.1"/>
    </source>
</evidence>